<dbReference type="Gene3D" id="1.20.1250.20">
    <property type="entry name" value="MFS general substrate transporter like domains"/>
    <property type="match status" value="1"/>
</dbReference>
<feature type="transmembrane region" description="Helical" evidence="8">
    <location>
        <begin position="102"/>
        <end position="124"/>
    </location>
</feature>
<dbReference type="CDD" id="cd17321">
    <property type="entry name" value="MFS_MMR_MDR_like"/>
    <property type="match status" value="1"/>
</dbReference>
<dbReference type="AlphaFoldDB" id="A0A543CF43"/>
<feature type="domain" description="Major facilitator superfamily (MFS) profile" evidence="9">
    <location>
        <begin position="11"/>
        <end position="522"/>
    </location>
</feature>
<organism evidence="10 11">
    <name type="scientific">Actinoallomurus bryophytorum</name>
    <dbReference type="NCBI Taxonomy" id="1490222"/>
    <lineage>
        <taxon>Bacteria</taxon>
        <taxon>Bacillati</taxon>
        <taxon>Actinomycetota</taxon>
        <taxon>Actinomycetes</taxon>
        <taxon>Streptosporangiales</taxon>
        <taxon>Thermomonosporaceae</taxon>
        <taxon>Actinoallomurus</taxon>
    </lineage>
</organism>
<name>A0A543CF43_9ACTN</name>
<evidence type="ECO:0000256" key="5">
    <source>
        <dbReference type="ARBA" id="ARBA00022692"/>
    </source>
</evidence>
<feature type="transmembrane region" description="Helical" evidence="8">
    <location>
        <begin position="77"/>
        <end position="96"/>
    </location>
</feature>
<evidence type="ECO:0000256" key="7">
    <source>
        <dbReference type="ARBA" id="ARBA00023136"/>
    </source>
</evidence>
<feature type="transmembrane region" description="Helical" evidence="8">
    <location>
        <begin position="226"/>
        <end position="244"/>
    </location>
</feature>
<evidence type="ECO:0000256" key="6">
    <source>
        <dbReference type="ARBA" id="ARBA00022989"/>
    </source>
</evidence>
<dbReference type="PANTHER" id="PTHR42718">
    <property type="entry name" value="MAJOR FACILITATOR SUPERFAMILY MULTIDRUG TRANSPORTER MFSC"/>
    <property type="match status" value="1"/>
</dbReference>
<comment type="caution">
    <text evidence="10">The sequence shown here is derived from an EMBL/GenBank/DDBJ whole genome shotgun (WGS) entry which is preliminary data.</text>
</comment>
<dbReference type="InterPro" id="IPR036259">
    <property type="entry name" value="MFS_trans_sf"/>
</dbReference>
<dbReference type="SUPFAM" id="SSF103473">
    <property type="entry name" value="MFS general substrate transporter"/>
    <property type="match status" value="2"/>
</dbReference>
<keyword evidence="6 8" id="KW-1133">Transmembrane helix</keyword>
<accession>A0A543CF43</accession>
<keyword evidence="4" id="KW-1003">Cell membrane</keyword>
<keyword evidence="5 8" id="KW-0812">Transmembrane</keyword>
<feature type="transmembrane region" description="Helical" evidence="8">
    <location>
        <begin position="196"/>
        <end position="214"/>
    </location>
</feature>
<feature type="transmembrane region" description="Helical" evidence="8">
    <location>
        <begin position="165"/>
        <end position="184"/>
    </location>
</feature>
<gene>
    <name evidence="10" type="ORF">FB559_1224</name>
</gene>
<evidence type="ECO:0000256" key="4">
    <source>
        <dbReference type="ARBA" id="ARBA00022475"/>
    </source>
</evidence>
<evidence type="ECO:0000313" key="11">
    <source>
        <dbReference type="Proteomes" id="UP000316096"/>
    </source>
</evidence>
<feature type="transmembrane region" description="Helical" evidence="8">
    <location>
        <begin position="500"/>
        <end position="521"/>
    </location>
</feature>
<dbReference type="Pfam" id="PF07690">
    <property type="entry name" value="MFS_1"/>
    <property type="match status" value="1"/>
</dbReference>
<evidence type="ECO:0000256" key="2">
    <source>
        <dbReference type="ARBA" id="ARBA00008537"/>
    </source>
</evidence>
<evidence type="ECO:0000256" key="8">
    <source>
        <dbReference type="SAM" id="Phobius"/>
    </source>
</evidence>
<dbReference type="PRINTS" id="PR01036">
    <property type="entry name" value="TCRTETB"/>
</dbReference>
<dbReference type="InterPro" id="IPR011701">
    <property type="entry name" value="MFS"/>
</dbReference>
<dbReference type="NCBIfam" id="TIGR00711">
    <property type="entry name" value="efflux_EmrB"/>
    <property type="match status" value="1"/>
</dbReference>
<dbReference type="PANTHER" id="PTHR42718:SF9">
    <property type="entry name" value="MAJOR FACILITATOR SUPERFAMILY MULTIDRUG TRANSPORTER MFSC"/>
    <property type="match status" value="1"/>
</dbReference>
<feature type="transmembrane region" description="Helical" evidence="8">
    <location>
        <begin position="330"/>
        <end position="350"/>
    </location>
</feature>
<dbReference type="InterPro" id="IPR020846">
    <property type="entry name" value="MFS_dom"/>
</dbReference>
<keyword evidence="11" id="KW-1185">Reference proteome</keyword>
<evidence type="ECO:0000259" key="9">
    <source>
        <dbReference type="PROSITE" id="PS50850"/>
    </source>
</evidence>
<feature type="transmembrane region" description="Helical" evidence="8">
    <location>
        <begin position="47"/>
        <end position="65"/>
    </location>
</feature>
<feature type="transmembrane region" description="Helical" evidence="8">
    <location>
        <begin position="356"/>
        <end position="379"/>
    </location>
</feature>
<evidence type="ECO:0000313" key="10">
    <source>
        <dbReference type="EMBL" id="TQL95716.1"/>
    </source>
</evidence>
<proteinExistence type="inferred from homology"/>
<comment type="similarity">
    <text evidence="2">Belongs to the major facilitator superfamily. EmrB family.</text>
</comment>
<dbReference type="PROSITE" id="PS50850">
    <property type="entry name" value="MFS"/>
    <property type="match status" value="1"/>
</dbReference>
<dbReference type="InterPro" id="IPR004638">
    <property type="entry name" value="EmrB-like"/>
</dbReference>
<feature type="transmembrane region" description="Helical" evidence="8">
    <location>
        <begin position="136"/>
        <end position="159"/>
    </location>
</feature>
<evidence type="ECO:0000256" key="3">
    <source>
        <dbReference type="ARBA" id="ARBA00022448"/>
    </source>
</evidence>
<feature type="transmembrane region" description="Helical" evidence="8">
    <location>
        <begin position="265"/>
        <end position="290"/>
    </location>
</feature>
<dbReference type="Proteomes" id="UP000316096">
    <property type="component" value="Unassembled WGS sequence"/>
</dbReference>
<feature type="transmembrane region" description="Helical" evidence="8">
    <location>
        <begin position="296"/>
        <end position="318"/>
    </location>
</feature>
<reference evidence="10 11" key="1">
    <citation type="submission" date="2019-06" db="EMBL/GenBank/DDBJ databases">
        <title>Sequencing the genomes of 1000 actinobacteria strains.</title>
        <authorList>
            <person name="Klenk H.-P."/>
        </authorList>
    </citation>
    <scope>NUCLEOTIDE SEQUENCE [LARGE SCALE GENOMIC DNA]</scope>
    <source>
        <strain evidence="10 11">DSM 102200</strain>
    </source>
</reference>
<keyword evidence="3" id="KW-0813">Transport</keyword>
<dbReference type="EMBL" id="VFOZ01000001">
    <property type="protein sequence ID" value="TQL95716.1"/>
    <property type="molecule type" value="Genomic_DNA"/>
</dbReference>
<dbReference type="GO" id="GO:0005886">
    <property type="term" value="C:plasma membrane"/>
    <property type="evidence" value="ECO:0007669"/>
    <property type="project" value="UniProtKB-SubCell"/>
</dbReference>
<sequence>MRKWHGNPWAILITLSLGFFMTLLDLTIVNIAMPSMIEQLHASLDEILWVINAYVLILAVLLITAGRLGDVRGQRTIFIFGVATFTVASLLCGISQNPTELIAARCLQGLGAAMLLPQTMAIIVATFPPQRRGAALGVWGAVAGVAAIAGPTLGGFLVSAFDWRWIFFVNLPVGVVVLIAAFTIIPSVKQERSHRLDLGGVLIATAALFCLSFALTEGQRYDWNIWIWLLGAASILLLVVFLLQQRTQQENEPLVPFSLFRDRNYTILNFIAAAVSVGMIGMFLPLTIYLQSVLGYSALKSGLVMAPMSVISMFVAPFAGRLSDRIGGKFILMGGLTLYGIGMAWIVLIAEPTTNWPAFWPALIISGLGVGCVFAPMATEAMRGIEPRMAGAASGVYNTIRQIGSVVGSAAMGAILQNQLASSLQHEANVRAGQLPAQARGPFLAGVKNAAKGGIEVGAGQSGADKSVPKNLPQEVAGQIARASKAVFDHGFVTAMKPTMALPIVVVLVAALSCLVMKRYVRQPEAQPTETVEAGA</sequence>
<dbReference type="RefSeq" id="WP_141954135.1">
    <property type="nucleotide sequence ID" value="NZ_VFOZ01000001.1"/>
</dbReference>
<dbReference type="Gene3D" id="1.20.1720.10">
    <property type="entry name" value="Multidrug resistance protein D"/>
    <property type="match status" value="1"/>
</dbReference>
<dbReference type="OrthoDB" id="7375466at2"/>
<feature type="transmembrane region" description="Helical" evidence="8">
    <location>
        <begin position="9"/>
        <end position="32"/>
    </location>
</feature>
<keyword evidence="7 8" id="KW-0472">Membrane</keyword>
<comment type="subcellular location">
    <subcellularLocation>
        <location evidence="1">Cell membrane</location>
        <topology evidence="1">Multi-pass membrane protein</topology>
    </subcellularLocation>
</comment>
<dbReference type="GO" id="GO:0022857">
    <property type="term" value="F:transmembrane transporter activity"/>
    <property type="evidence" value="ECO:0007669"/>
    <property type="project" value="InterPro"/>
</dbReference>
<protein>
    <submittedName>
        <fullName evidence="10">EmrB/QacA subfamily drug resistance transporter</fullName>
    </submittedName>
</protein>
<evidence type="ECO:0000256" key="1">
    <source>
        <dbReference type="ARBA" id="ARBA00004651"/>
    </source>
</evidence>